<organism evidence="3 4">
    <name type="scientific">Orenia marismortui</name>
    <dbReference type="NCBI Taxonomy" id="46469"/>
    <lineage>
        <taxon>Bacteria</taxon>
        <taxon>Bacillati</taxon>
        <taxon>Bacillota</taxon>
        <taxon>Clostridia</taxon>
        <taxon>Halanaerobiales</taxon>
        <taxon>Halobacteroidaceae</taxon>
        <taxon>Orenia</taxon>
    </lineage>
</organism>
<keyword evidence="4" id="KW-1185">Reference proteome</keyword>
<evidence type="ECO:0000313" key="3">
    <source>
        <dbReference type="EMBL" id="TDX46615.1"/>
    </source>
</evidence>
<dbReference type="STRING" id="926561.GCA_000379025_03036"/>
<name>A0A4R8GLX9_9FIRM</name>
<evidence type="ECO:0000259" key="2">
    <source>
        <dbReference type="Pfam" id="PF13548"/>
    </source>
</evidence>
<feature type="transmembrane region" description="Helical" evidence="1">
    <location>
        <begin position="101"/>
        <end position="118"/>
    </location>
</feature>
<dbReference type="Proteomes" id="UP000295832">
    <property type="component" value="Unassembled WGS sequence"/>
</dbReference>
<dbReference type="Pfam" id="PF13548">
    <property type="entry name" value="DUF4126"/>
    <property type="match status" value="1"/>
</dbReference>
<dbReference type="AlphaFoldDB" id="A0A4R8GLX9"/>
<feature type="transmembrane region" description="Helical" evidence="1">
    <location>
        <begin position="164"/>
        <end position="184"/>
    </location>
</feature>
<dbReference type="InterPro" id="IPR025196">
    <property type="entry name" value="DUF4126"/>
</dbReference>
<keyword evidence="1" id="KW-0472">Membrane</keyword>
<comment type="caution">
    <text evidence="3">The sequence shown here is derived from an EMBL/GenBank/DDBJ whole genome shotgun (WGS) entry which is preliminary data.</text>
</comment>
<evidence type="ECO:0000256" key="1">
    <source>
        <dbReference type="SAM" id="Phobius"/>
    </source>
</evidence>
<feature type="transmembrane region" description="Helical" evidence="1">
    <location>
        <begin position="7"/>
        <end position="30"/>
    </location>
</feature>
<dbReference type="RefSeq" id="WP_166668006.1">
    <property type="nucleotide sequence ID" value="NZ_SOEG01000038.1"/>
</dbReference>
<sequence>MNLILSMLIGVGLSAACGFRVFIPLLVMSISALTGNLELASDFQWIGSDSALYVFTIATILEMIAYYIPQVESFLSSISTTVTAIAGTIVMSSFVVDVSPLLQWSLAIIAGGGTSTVVQASRNKIKNVIGLRDVASNNFSLLSLEILTAVLLSSLLIISPVLTLFLIAIIILILFKKFIFNVSIKFIRF</sequence>
<keyword evidence="1" id="KW-1133">Transmembrane helix</keyword>
<feature type="domain" description="DUF4126" evidence="2">
    <location>
        <begin position="8"/>
        <end position="175"/>
    </location>
</feature>
<protein>
    <submittedName>
        <fullName evidence="3">Uncharacterized protein DUF4126</fullName>
    </submittedName>
</protein>
<feature type="transmembrane region" description="Helical" evidence="1">
    <location>
        <begin position="50"/>
        <end position="68"/>
    </location>
</feature>
<accession>A0A4R8GLX9</accession>
<proteinExistence type="predicted"/>
<gene>
    <name evidence="3" type="ORF">C7959_1387</name>
</gene>
<dbReference type="EMBL" id="SOEG01000038">
    <property type="protein sequence ID" value="TDX46615.1"/>
    <property type="molecule type" value="Genomic_DNA"/>
</dbReference>
<evidence type="ECO:0000313" key="4">
    <source>
        <dbReference type="Proteomes" id="UP000295832"/>
    </source>
</evidence>
<reference evidence="3 4" key="1">
    <citation type="submission" date="2019-03" db="EMBL/GenBank/DDBJ databases">
        <title>Subsurface microbial communities from deep shales in Ohio and West Virginia, USA.</title>
        <authorList>
            <person name="Wrighton K."/>
        </authorList>
    </citation>
    <scope>NUCLEOTIDE SEQUENCE [LARGE SCALE GENOMIC DNA]</scope>
    <source>
        <strain evidence="3 4">MSL 6dP</strain>
    </source>
</reference>
<feature type="transmembrane region" description="Helical" evidence="1">
    <location>
        <begin position="139"/>
        <end position="158"/>
    </location>
</feature>
<feature type="transmembrane region" description="Helical" evidence="1">
    <location>
        <begin position="75"/>
        <end position="95"/>
    </location>
</feature>
<keyword evidence="1" id="KW-0812">Transmembrane</keyword>